<evidence type="ECO:0000313" key="4">
    <source>
        <dbReference type="Proteomes" id="UP000475545"/>
    </source>
</evidence>
<dbReference type="Proteomes" id="UP000475545">
    <property type="component" value="Unassembled WGS sequence"/>
</dbReference>
<dbReference type="GO" id="GO:0003885">
    <property type="term" value="F:D-arabinono-1,4-lactone oxidase activity"/>
    <property type="evidence" value="ECO:0007669"/>
    <property type="project" value="InterPro"/>
</dbReference>
<proteinExistence type="predicted"/>
<dbReference type="InterPro" id="IPR016166">
    <property type="entry name" value="FAD-bd_PCMH"/>
</dbReference>
<name>A0A6L7GQW3_9ACTN</name>
<evidence type="ECO:0000313" key="3">
    <source>
        <dbReference type="EMBL" id="MXP21591.1"/>
    </source>
</evidence>
<dbReference type="EMBL" id="WMBR01000002">
    <property type="protein sequence ID" value="MXP21591.1"/>
    <property type="molecule type" value="Genomic_DNA"/>
</dbReference>
<dbReference type="GO" id="GO:0071949">
    <property type="term" value="F:FAD binding"/>
    <property type="evidence" value="ECO:0007669"/>
    <property type="project" value="InterPro"/>
</dbReference>
<dbReference type="PANTHER" id="PTHR43762">
    <property type="entry name" value="L-GULONOLACTONE OXIDASE"/>
    <property type="match status" value="1"/>
</dbReference>
<feature type="domain" description="FAD-binding PCMH-type" evidence="2">
    <location>
        <begin position="20"/>
        <end position="205"/>
    </location>
</feature>
<dbReference type="Gene3D" id="3.30.465.10">
    <property type="match status" value="1"/>
</dbReference>
<dbReference type="InterPro" id="IPR016171">
    <property type="entry name" value="Vanillyl_alc_oxidase_C-sub2"/>
</dbReference>
<dbReference type="SUPFAM" id="SSF56176">
    <property type="entry name" value="FAD-binding/transporter-associated domain-like"/>
    <property type="match status" value="1"/>
</dbReference>
<keyword evidence="1" id="KW-0560">Oxidoreductase</keyword>
<dbReference type="Gene3D" id="1.10.45.10">
    <property type="entry name" value="Vanillyl-alcohol Oxidase, Chain A, domain 4"/>
    <property type="match status" value="1"/>
</dbReference>
<gene>
    <name evidence="3" type="ORF">GIY30_09530</name>
</gene>
<dbReference type="RefSeq" id="WP_160901766.1">
    <property type="nucleotide sequence ID" value="NZ_CP102850.1"/>
</dbReference>
<evidence type="ECO:0000259" key="2">
    <source>
        <dbReference type="PROSITE" id="PS51387"/>
    </source>
</evidence>
<dbReference type="AlphaFoldDB" id="A0A6L7GQW3"/>
<dbReference type="InterPro" id="IPR016169">
    <property type="entry name" value="FAD-bd_PCMH_sub2"/>
</dbReference>
<dbReference type="PANTHER" id="PTHR43762:SF1">
    <property type="entry name" value="D-ARABINONO-1,4-LACTONE OXIDASE"/>
    <property type="match status" value="1"/>
</dbReference>
<dbReference type="GO" id="GO:0016020">
    <property type="term" value="C:membrane"/>
    <property type="evidence" value="ECO:0007669"/>
    <property type="project" value="InterPro"/>
</dbReference>
<reference evidence="3 4" key="1">
    <citation type="submission" date="2019-11" db="EMBL/GenBank/DDBJ databases">
        <title>Gordonia sp. nov., a novel actinobacterium isolated from mangrove soil in Hainan.</title>
        <authorList>
            <person name="Huang X."/>
            <person name="Xie Y."/>
            <person name="Chu X."/>
            <person name="Xiao K."/>
        </authorList>
    </citation>
    <scope>NUCLEOTIDE SEQUENCE [LARGE SCALE GENOMIC DNA]</scope>
    <source>
        <strain evidence="3 4">HNM0687</strain>
    </source>
</reference>
<dbReference type="PROSITE" id="PS51387">
    <property type="entry name" value="FAD_PCMH"/>
    <property type="match status" value="1"/>
</dbReference>
<dbReference type="InterPro" id="IPR007173">
    <property type="entry name" value="ALO_C"/>
</dbReference>
<sequence length="474" mass="51975">MSTHELLPIETRKLVGWSRTTPTVGHVLSTPYPEVIAEAVARVADDNADKPDYLKRGIIARGLGRSYNESGQNSGGLTVDMTPLTRIYSIDPDTAIADVDAGVSLDELMAKALPFGLWVPVLPGTRQVTVGGAIAHDIHGKNHHSAGSFGNHVTEMHLLVADGRVLVLTPEGSADDPNGELFWATVAGIGLTGIILRAKIAMKRTESAFFLADTFTTSTLDETIALHLEQRYEDGFEYASGWFDTISGPPKLGRGSFSRGNLATLDDLPAKYRKDPLSFNGKPLISLPDVFPRGLANKLDFALVGEAYYRMGSDKMGQIKNLAQFYHMLDVVGNWNNAYGRGGGFTQYQFIVPTGNEAEFKQLIVDIQASGHVSFLNVIKLFGEGNKAPLSFPFKGWNVCLDFPIKKGLAEFLNDLDRRVMAMGGRLYTAKDSRTSAQSFHAMYPRIDEWTAVRRRIDPTGVFMSDMGRRLELA</sequence>
<comment type="caution">
    <text evidence="3">The sequence shown here is derived from an EMBL/GenBank/DDBJ whole genome shotgun (WGS) entry which is preliminary data.</text>
</comment>
<dbReference type="Pfam" id="PF04030">
    <property type="entry name" value="ALO"/>
    <property type="match status" value="1"/>
</dbReference>
<accession>A0A6L7GQW3</accession>
<organism evidence="3 4">
    <name type="scientific">Gordonia mangrovi</name>
    <dbReference type="NCBI Taxonomy" id="2665643"/>
    <lineage>
        <taxon>Bacteria</taxon>
        <taxon>Bacillati</taxon>
        <taxon>Actinomycetota</taxon>
        <taxon>Actinomycetes</taxon>
        <taxon>Mycobacteriales</taxon>
        <taxon>Gordoniaceae</taxon>
        <taxon>Gordonia</taxon>
    </lineage>
</organism>
<dbReference type="InterPro" id="IPR036318">
    <property type="entry name" value="FAD-bd_PCMH-like_sf"/>
</dbReference>
<dbReference type="InterPro" id="IPR006094">
    <property type="entry name" value="Oxid_FAD_bind_N"/>
</dbReference>
<dbReference type="Pfam" id="PF01565">
    <property type="entry name" value="FAD_binding_4"/>
    <property type="match status" value="1"/>
</dbReference>
<evidence type="ECO:0000256" key="1">
    <source>
        <dbReference type="ARBA" id="ARBA00023002"/>
    </source>
</evidence>
<dbReference type="InterPro" id="IPR010031">
    <property type="entry name" value="FAD_lactone_oxidase-like"/>
</dbReference>
<keyword evidence="4" id="KW-1185">Reference proteome</keyword>
<protein>
    <submittedName>
        <fullName evidence="3">FAD-binding protein</fullName>
    </submittedName>
</protein>